<dbReference type="GO" id="GO:0016020">
    <property type="term" value="C:membrane"/>
    <property type="evidence" value="ECO:0007669"/>
    <property type="project" value="UniProtKB-SubCell"/>
</dbReference>
<dbReference type="Proteomes" id="UP000199630">
    <property type="component" value="Unassembled WGS sequence"/>
</dbReference>
<dbReference type="Pfam" id="PF03547">
    <property type="entry name" value="Mem_trans"/>
    <property type="match status" value="2"/>
</dbReference>
<keyword evidence="9" id="KW-1185">Reference proteome</keyword>
<evidence type="ECO:0000256" key="6">
    <source>
        <dbReference type="ARBA" id="ARBA00023136"/>
    </source>
</evidence>
<reference evidence="9" key="1">
    <citation type="submission" date="2016-10" db="EMBL/GenBank/DDBJ databases">
        <authorList>
            <person name="Varghese N."/>
            <person name="Submissions S."/>
        </authorList>
    </citation>
    <scope>NUCLEOTIDE SEQUENCE [LARGE SCALE GENOMIC DNA]</scope>
    <source>
        <strain evidence="9">DSM 26471</strain>
    </source>
</reference>
<dbReference type="PANTHER" id="PTHR36838:SF3">
    <property type="entry name" value="TRANSPORTER AUXIN EFFLUX CARRIER EC FAMILY"/>
    <property type="match status" value="1"/>
</dbReference>
<sequence>MQALIDVILPVFLVIGYGYIARLRGWVSDELVDHVMKFAQNFAVPLLLFAGIARMDLGANFHPPILISFYAGAFSGGLMGFLGARYLFKRELTDSVAIGFIGLFSNSLLLGIPITERAYGEAALAGNFAIISIHSPMLYGIGIAAMEIARSRGLGLSGFGLLRQIARSVLRNPLVLGIAAGWTVNISGLALPTPVWDAVTLMNRAAIPAALFGLGGVLLRYKPEGDMRIIAWAVFASLILHPMIAYGLGHFGFGLDIASLRSATITAAMAPGVNAYLFANMYGVAKRVAASSVLIGTGLSVLTIWCWLAILP</sequence>
<evidence type="ECO:0000256" key="7">
    <source>
        <dbReference type="SAM" id="Phobius"/>
    </source>
</evidence>
<feature type="transmembrane region" description="Helical" evidence="7">
    <location>
        <begin position="6"/>
        <end position="23"/>
    </location>
</feature>
<evidence type="ECO:0000256" key="5">
    <source>
        <dbReference type="ARBA" id="ARBA00022989"/>
    </source>
</evidence>
<dbReference type="InterPro" id="IPR004776">
    <property type="entry name" value="Mem_transp_PIN-like"/>
</dbReference>
<dbReference type="RefSeq" id="WP_090059669.1">
    <property type="nucleotide sequence ID" value="NZ_FORH01000002.1"/>
</dbReference>
<evidence type="ECO:0000256" key="3">
    <source>
        <dbReference type="ARBA" id="ARBA00022475"/>
    </source>
</evidence>
<dbReference type="PANTHER" id="PTHR36838">
    <property type="entry name" value="AUXIN EFFLUX CARRIER FAMILY PROTEIN"/>
    <property type="match status" value="1"/>
</dbReference>
<feature type="transmembrane region" description="Helical" evidence="7">
    <location>
        <begin position="169"/>
        <end position="189"/>
    </location>
</feature>
<feature type="transmembrane region" description="Helical" evidence="7">
    <location>
        <begin position="201"/>
        <end position="219"/>
    </location>
</feature>
<proteinExistence type="predicted"/>
<evidence type="ECO:0008006" key="10">
    <source>
        <dbReference type="Google" id="ProtNLM"/>
    </source>
</evidence>
<evidence type="ECO:0000256" key="2">
    <source>
        <dbReference type="ARBA" id="ARBA00022448"/>
    </source>
</evidence>
<feature type="transmembrane region" description="Helical" evidence="7">
    <location>
        <begin position="95"/>
        <end position="114"/>
    </location>
</feature>
<dbReference type="GO" id="GO:0055085">
    <property type="term" value="P:transmembrane transport"/>
    <property type="evidence" value="ECO:0007669"/>
    <property type="project" value="InterPro"/>
</dbReference>
<gene>
    <name evidence="8" type="ORF">SAMN04487991_1544</name>
</gene>
<dbReference type="STRING" id="588602.SAMN04487991_1544"/>
<keyword evidence="4 7" id="KW-0812">Transmembrane</keyword>
<keyword evidence="5 7" id="KW-1133">Transmembrane helix</keyword>
<feature type="transmembrane region" description="Helical" evidence="7">
    <location>
        <begin position="231"/>
        <end position="253"/>
    </location>
</feature>
<comment type="subcellular location">
    <subcellularLocation>
        <location evidence="1">Membrane</location>
        <topology evidence="1">Multi-pass membrane protein</topology>
    </subcellularLocation>
</comment>
<keyword evidence="6 7" id="KW-0472">Membrane</keyword>
<keyword evidence="2" id="KW-0813">Transport</keyword>
<evidence type="ECO:0000256" key="4">
    <source>
        <dbReference type="ARBA" id="ARBA00022692"/>
    </source>
</evidence>
<dbReference type="OrthoDB" id="9810457at2"/>
<name>A0A1I3P2S4_9RHOB</name>
<feature type="transmembrane region" description="Helical" evidence="7">
    <location>
        <begin position="259"/>
        <end position="279"/>
    </location>
</feature>
<evidence type="ECO:0000313" key="8">
    <source>
        <dbReference type="EMBL" id="SFJ15692.1"/>
    </source>
</evidence>
<feature type="transmembrane region" description="Helical" evidence="7">
    <location>
        <begin position="126"/>
        <end position="148"/>
    </location>
</feature>
<keyword evidence="3" id="KW-1003">Cell membrane</keyword>
<dbReference type="AlphaFoldDB" id="A0A1I3P2S4"/>
<organism evidence="8 9">
    <name type="scientific">Celeribacter neptunius</name>
    <dbReference type="NCBI Taxonomy" id="588602"/>
    <lineage>
        <taxon>Bacteria</taxon>
        <taxon>Pseudomonadati</taxon>
        <taxon>Pseudomonadota</taxon>
        <taxon>Alphaproteobacteria</taxon>
        <taxon>Rhodobacterales</taxon>
        <taxon>Roseobacteraceae</taxon>
        <taxon>Celeribacter</taxon>
    </lineage>
</organism>
<evidence type="ECO:0000256" key="1">
    <source>
        <dbReference type="ARBA" id="ARBA00004141"/>
    </source>
</evidence>
<protein>
    <recommendedName>
        <fullName evidence="10">Malonate transporter</fullName>
    </recommendedName>
</protein>
<evidence type="ECO:0000313" key="9">
    <source>
        <dbReference type="Proteomes" id="UP000199630"/>
    </source>
</evidence>
<accession>A0A1I3P2S4</accession>
<dbReference type="EMBL" id="FORH01000002">
    <property type="protein sequence ID" value="SFJ15692.1"/>
    <property type="molecule type" value="Genomic_DNA"/>
</dbReference>
<feature type="transmembrane region" description="Helical" evidence="7">
    <location>
        <begin position="288"/>
        <end position="310"/>
    </location>
</feature>
<feature type="transmembrane region" description="Helical" evidence="7">
    <location>
        <begin position="65"/>
        <end position="88"/>
    </location>
</feature>